<name>A0ABR0EF05_ZASCE</name>
<evidence type="ECO:0000313" key="3">
    <source>
        <dbReference type="Proteomes" id="UP001305779"/>
    </source>
</evidence>
<dbReference type="Proteomes" id="UP001305779">
    <property type="component" value="Unassembled WGS sequence"/>
</dbReference>
<feature type="compositionally biased region" description="Acidic residues" evidence="1">
    <location>
        <begin position="40"/>
        <end position="60"/>
    </location>
</feature>
<gene>
    <name evidence="2" type="ORF">PRZ48_008007</name>
</gene>
<reference evidence="2 3" key="1">
    <citation type="journal article" date="2023" name="G3 (Bethesda)">
        <title>A chromosome-level genome assembly of Zasmidium syzygii isolated from banana leaves.</title>
        <authorList>
            <person name="van Westerhoven A.C."/>
            <person name="Mehrabi R."/>
            <person name="Talebi R."/>
            <person name="Steentjes M.B.F."/>
            <person name="Corcolon B."/>
            <person name="Chong P.A."/>
            <person name="Kema G.H.J."/>
            <person name="Seidl M.F."/>
        </authorList>
    </citation>
    <scope>NUCLEOTIDE SEQUENCE [LARGE SCALE GENOMIC DNA]</scope>
    <source>
        <strain evidence="2 3">P124</strain>
    </source>
</reference>
<dbReference type="EMBL" id="JAXOVC010000006">
    <property type="protein sequence ID" value="KAK4499821.1"/>
    <property type="molecule type" value="Genomic_DNA"/>
</dbReference>
<evidence type="ECO:0000256" key="1">
    <source>
        <dbReference type="SAM" id="MobiDB-lite"/>
    </source>
</evidence>
<sequence>MQLLVALKEWGLLVVIDDAVPDDAVPEAVDPDDVNSKDAEPEDAERDDAEPDDAEPDENEPSVTDGVEGDPDAEIAVTLVESDRDPCPDEIDDPLLVIEDRTLKEPVGCADVTEAASIADADKAEAVEKSVGAAVEFATGARLESEGVRVRVGVSGVRVEVHADDGIVGGDVKRGELLPWSVAVDWEDVLGLKWVAEALLSGE</sequence>
<keyword evidence="3" id="KW-1185">Reference proteome</keyword>
<feature type="region of interest" description="Disordered" evidence="1">
    <location>
        <begin position="21"/>
        <end position="73"/>
    </location>
</feature>
<accession>A0ABR0EF05</accession>
<evidence type="ECO:0000313" key="2">
    <source>
        <dbReference type="EMBL" id="KAK4499821.1"/>
    </source>
</evidence>
<protein>
    <submittedName>
        <fullName evidence="2">Uncharacterized protein</fullName>
    </submittedName>
</protein>
<organism evidence="2 3">
    <name type="scientific">Zasmidium cellare</name>
    <name type="common">Wine cellar mold</name>
    <name type="synonym">Racodium cellare</name>
    <dbReference type="NCBI Taxonomy" id="395010"/>
    <lineage>
        <taxon>Eukaryota</taxon>
        <taxon>Fungi</taxon>
        <taxon>Dikarya</taxon>
        <taxon>Ascomycota</taxon>
        <taxon>Pezizomycotina</taxon>
        <taxon>Dothideomycetes</taxon>
        <taxon>Dothideomycetidae</taxon>
        <taxon>Mycosphaerellales</taxon>
        <taxon>Mycosphaerellaceae</taxon>
        <taxon>Zasmidium</taxon>
    </lineage>
</organism>
<comment type="caution">
    <text evidence="2">The sequence shown here is derived from an EMBL/GenBank/DDBJ whole genome shotgun (WGS) entry which is preliminary data.</text>
</comment>
<proteinExistence type="predicted"/>
<feature type="compositionally biased region" description="Acidic residues" evidence="1">
    <location>
        <begin position="21"/>
        <end position="33"/>
    </location>
</feature>